<keyword evidence="1 3" id="KW-0378">Hydrolase</keyword>
<keyword evidence="4" id="KW-1185">Reference proteome</keyword>
<proteinExistence type="predicted"/>
<reference evidence="3 4" key="1">
    <citation type="submission" date="2019-12" db="EMBL/GenBank/DDBJ databases">
        <title>Draft Genome Sequences of Six Type Strains of the Genus Massilia.</title>
        <authorList>
            <person name="Miess H."/>
            <person name="Frediansyah A."/>
            <person name="Goeker M."/>
            <person name="Gross H."/>
        </authorList>
    </citation>
    <scope>NUCLEOTIDE SEQUENCE [LARGE SCALE GENOMIC DNA]</scope>
    <source>
        <strain evidence="3 4">DSM 26639</strain>
    </source>
</reference>
<dbReference type="RefSeq" id="WP_145873480.1">
    <property type="nucleotide sequence ID" value="NZ_CP046904.1"/>
</dbReference>
<dbReference type="InterPro" id="IPR029058">
    <property type="entry name" value="AB_hydrolase_fold"/>
</dbReference>
<sequence length="327" mass="34409">MTTLPLDAAMLDEARRFNRKLALAPRFGIRHRWAAQAVQGLLALAQLGADRKLALAGIAVRQAVAQADGLRVPVRVLRPSAGPARAVVLEIHGGGWVIGNARMDDGLNAALVHACGVAVVAVDYRLLPGVPMQAAMDDCLAAARWLLDGGLPDLAGLPVVLLGESAGGHLAAATLLRLQAWPALLARVAGAVLYYGVYDLTGTPSVRAATRETLVLDGPGIVNGLRHLTPEVSDAARAAPPFSPLHGDLAGMPPALMLAGALDPLRDDTLLMARRWAACAPVECHLLPEAPHGFIRFPTQMARVAQARVHAWIDERIAAVESEAAWA</sequence>
<dbReference type="Gene3D" id="3.40.50.1820">
    <property type="entry name" value="alpha/beta hydrolase"/>
    <property type="match status" value="1"/>
</dbReference>
<evidence type="ECO:0000313" key="3">
    <source>
        <dbReference type="EMBL" id="QGZ38613.1"/>
    </source>
</evidence>
<dbReference type="GO" id="GO:0016787">
    <property type="term" value="F:hydrolase activity"/>
    <property type="evidence" value="ECO:0007669"/>
    <property type="project" value="UniProtKB-KW"/>
</dbReference>
<dbReference type="EMBL" id="CP046904">
    <property type="protein sequence ID" value="QGZ38613.1"/>
    <property type="molecule type" value="Genomic_DNA"/>
</dbReference>
<evidence type="ECO:0000313" key="4">
    <source>
        <dbReference type="Proteomes" id="UP000437862"/>
    </source>
</evidence>
<dbReference type="Pfam" id="PF07859">
    <property type="entry name" value="Abhydrolase_3"/>
    <property type="match status" value="1"/>
</dbReference>
<organism evidence="3 4">
    <name type="scientific">Pseudoduganella flava</name>
    <dbReference type="NCBI Taxonomy" id="871742"/>
    <lineage>
        <taxon>Bacteria</taxon>
        <taxon>Pseudomonadati</taxon>
        <taxon>Pseudomonadota</taxon>
        <taxon>Betaproteobacteria</taxon>
        <taxon>Burkholderiales</taxon>
        <taxon>Oxalobacteraceae</taxon>
        <taxon>Telluria group</taxon>
        <taxon>Pseudoduganella</taxon>
    </lineage>
</organism>
<name>A0ABX6FMR1_9BURK</name>
<accession>A0ABX6FMR1</accession>
<evidence type="ECO:0000256" key="1">
    <source>
        <dbReference type="ARBA" id="ARBA00022801"/>
    </source>
</evidence>
<dbReference type="InterPro" id="IPR013094">
    <property type="entry name" value="AB_hydrolase_3"/>
</dbReference>
<dbReference type="PANTHER" id="PTHR48081">
    <property type="entry name" value="AB HYDROLASE SUPERFAMILY PROTEIN C4A8.06C"/>
    <property type="match status" value="1"/>
</dbReference>
<feature type="domain" description="Alpha/beta hydrolase fold-3" evidence="2">
    <location>
        <begin position="88"/>
        <end position="295"/>
    </location>
</feature>
<dbReference type="SUPFAM" id="SSF53474">
    <property type="entry name" value="alpha/beta-Hydrolases"/>
    <property type="match status" value="1"/>
</dbReference>
<dbReference type="InterPro" id="IPR050300">
    <property type="entry name" value="GDXG_lipolytic_enzyme"/>
</dbReference>
<dbReference type="Proteomes" id="UP000437862">
    <property type="component" value="Chromosome"/>
</dbReference>
<dbReference type="PANTHER" id="PTHR48081:SF8">
    <property type="entry name" value="ALPHA_BETA HYDROLASE FOLD-3 DOMAIN-CONTAINING PROTEIN-RELATED"/>
    <property type="match status" value="1"/>
</dbReference>
<evidence type="ECO:0000259" key="2">
    <source>
        <dbReference type="Pfam" id="PF07859"/>
    </source>
</evidence>
<gene>
    <name evidence="3" type="ORF">GO485_05795</name>
</gene>
<protein>
    <submittedName>
        <fullName evidence="3">Alpha/beta hydrolase fold domain-containing protein</fullName>
    </submittedName>
</protein>